<dbReference type="EnsemblProtists" id="PYU1_T000001">
    <property type="protein sequence ID" value="PYU1_T000001"/>
    <property type="gene ID" value="PYU1_G000001"/>
</dbReference>
<protein>
    <submittedName>
        <fullName evidence="3">Uncharacterized protein</fullName>
    </submittedName>
</protein>
<feature type="region of interest" description="Disordered" evidence="2">
    <location>
        <begin position="755"/>
        <end position="851"/>
    </location>
</feature>
<dbReference type="AlphaFoldDB" id="K3W4W0"/>
<evidence type="ECO:0000256" key="2">
    <source>
        <dbReference type="SAM" id="MobiDB-lite"/>
    </source>
</evidence>
<feature type="region of interest" description="Disordered" evidence="2">
    <location>
        <begin position="1"/>
        <end position="74"/>
    </location>
</feature>
<evidence type="ECO:0000313" key="4">
    <source>
        <dbReference type="Proteomes" id="UP000019132"/>
    </source>
</evidence>
<proteinExistence type="predicted"/>
<dbReference type="HOGENOM" id="CLU_010800_0_0_1"/>
<feature type="compositionally biased region" description="Polar residues" evidence="2">
    <location>
        <begin position="829"/>
        <end position="838"/>
    </location>
</feature>
<dbReference type="VEuPathDB" id="FungiDB:PYU1_G000001"/>
<accession>K3W4W0</accession>
<feature type="compositionally biased region" description="Basic residues" evidence="2">
    <location>
        <begin position="759"/>
        <end position="768"/>
    </location>
</feature>
<dbReference type="EMBL" id="GL376636">
    <property type="status" value="NOT_ANNOTATED_CDS"/>
    <property type="molecule type" value="Genomic_DNA"/>
</dbReference>
<feature type="compositionally biased region" description="Acidic residues" evidence="2">
    <location>
        <begin position="805"/>
        <end position="823"/>
    </location>
</feature>
<feature type="coiled-coil region" evidence="1">
    <location>
        <begin position="371"/>
        <end position="423"/>
    </location>
</feature>
<dbReference type="eggNOG" id="ENOG502SJVI">
    <property type="taxonomic scope" value="Eukaryota"/>
</dbReference>
<name>K3W4W0_GLOUD</name>
<evidence type="ECO:0000256" key="1">
    <source>
        <dbReference type="SAM" id="Coils"/>
    </source>
</evidence>
<feature type="compositionally biased region" description="Low complexity" evidence="2">
    <location>
        <begin position="788"/>
        <end position="801"/>
    </location>
</feature>
<reference evidence="4" key="2">
    <citation type="submission" date="2010-04" db="EMBL/GenBank/DDBJ databases">
        <authorList>
            <person name="Buell R."/>
            <person name="Hamilton J."/>
            <person name="Hostetler J."/>
        </authorList>
    </citation>
    <scope>NUCLEOTIDE SEQUENCE [LARGE SCALE GENOMIC DNA]</scope>
    <source>
        <strain evidence="4">DAOM:BR144</strain>
    </source>
</reference>
<sequence length="851" mass="95395">MRHSSFAGSDSRRINASPRLSTRAVAATNGCEASRSTLPVLSQPPYTRSASPNVTKRTGWTTPRTSADATAEVDLPAAAEDNDAHEEDETADGTNFGNVDEYAETAIKTIQAKSFAGTVTVDLDVIPMENAVEILEAIAQENESRRQTAQQRTRLLERAESQRINEVNEHEPQQLAYLEHMYSTVQLLHSNLEKERTRTGSCKVSSSVSNNSGDTLAHQAMLSDLGSRPHVAMPVKSPKRVDVSTKLLQSPLRIRLSNAPANAPTATFPAHTNAQSELQSLLHHNADLRIRNKAIQRHGLAEKDLEASTDEVAGDKLISSREQKLRDTLNEKVYWQHEYECMRDQVVEEKSHQVELFRRLESAKRHHFQRTDELERALRECHVEIELLRAQLTETQVRVVQQRKRMEEQAKHTKEEKEKLVCSIAETRHKFKDWKEGEVGTLKAARDQAVHNLKTEYELKIARHHEEKQKLRDKVKDLEVSLRLLQRDRNLSAVELSLRKATILGSKEASTTTEAELIEANSRIKELEALLNHTKEYQKRQEHIIKVSESTIARLMQEWEVVALENLTLQPMAALTLPKVSDPTDSTHLNRFSVSLHSGALAVPTVGISIPHAKASVEMDDNANPRSSSFGVHHHVARENVESPPSKGRASQKVGSSADMVLHPLSTMASTMRTSSDPEKEILRRQSIVLSAEVEKYRQIVVHSLDEIRTLKDSKRRSHHGMLVGGPNGNATNLKEQYLFSEVLKLQAELDAMKEMQKKHAKKKKKKHPDTINKFGGEPKEASESDNDLGSSSSSSSSESSSSDRDDDDSKSDGDAEQDEEHAIDDISRLQSMRTTLTLEAPQIPRQKSHS</sequence>
<feature type="coiled-coil region" evidence="1">
    <location>
        <begin position="454"/>
        <end position="537"/>
    </location>
</feature>
<keyword evidence="1" id="KW-0175">Coiled coil</keyword>
<reference evidence="3" key="3">
    <citation type="submission" date="2015-02" db="UniProtKB">
        <authorList>
            <consortium name="EnsemblProtists"/>
        </authorList>
    </citation>
    <scope>IDENTIFICATION</scope>
    <source>
        <strain evidence="3">DAOM BR144</strain>
    </source>
</reference>
<evidence type="ECO:0000313" key="3">
    <source>
        <dbReference type="EnsemblProtists" id="PYU1_T000001"/>
    </source>
</evidence>
<dbReference type="Proteomes" id="UP000019132">
    <property type="component" value="Unassembled WGS sequence"/>
</dbReference>
<feature type="compositionally biased region" description="Polar residues" evidence="2">
    <location>
        <begin position="34"/>
        <end position="68"/>
    </location>
</feature>
<keyword evidence="4" id="KW-1185">Reference proteome</keyword>
<dbReference type="InParanoid" id="K3W4W0"/>
<organism evidence="3 4">
    <name type="scientific">Globisporangium ultimum (strain ATCC 200006 / CBS 805.95 / DAOM BR144)</name>
    <name type="common">Pythium ultimum</name>
    <dbReference type="NCBI Taxonomy" id="431595"/>
    <lineage>
        <taxon>Eukaryota</taxon>
        <taxon>Sar</taxon>
        <taxon>Stramenopiles</taxon>
        <taxon>Oomycota</taxon>
        <taxon>Peronosporomycetes</taxon>
        <taxon>Pythiales</taxon>
        <taxon>Pythiaceae</taxon>
        <taxon>Globisporangium</taxon>
    </lineage>
</organism>
<reference evidence="4" key="1">
    <citation type="journal article" date="2010" name="Genome Biol.">
        <title>Genome sequence of the necrotrophic plant pathogen Pythium ultimum reveals original pathogenicity mechanisms and effector repertoire.</title>
        <authorList>
            <person name="Levesque C.A."/>
            <person name="Brouwer H."/>
            <person name="Cano L."/>
            <person name="Hamilton J.P."/>
            <person name="Holt C."/>
            <person name="Huitema E."/>
            <person name="Raffaele S."/>
            <person name="Robideau G.P."/>
            <person name="Thines M."/>
            <person name="Win J."/>
            <person name="Zerillo M.M."/>
            <person name="Beakes G.W."/>
            <person name="Boore J.L."/>
            <person name="Busam D."/>
            <person name="Dumas B."/>
            <person name="Ferriera S."/>
            <person name="Fuerstenberg S.I."/>
            <person name="Gachon C.M."/>
            <person name="Gaulin E."/>
            <person name="Govers F."/>
            <person name="Grenville-Briggs L."/>
            <person name="Horner N."/>
            <person name="Hostetler J."/>
            <person name="Jiang R.H."/>
            <person name="Johnson J."/>
            <person name="Krajaejun T."/>
            <person name="Lin H."/>
            <person name="Meijer H.J."/>
            <person name="Moore B."/>
            <person name="Morris P."/>
            <person name="Phuntmart V."/>
            <person name="Puiu D."/>
            <person name="Shetty J."/>
            <person name="Stajich J.E."/>
            <person name="Tripathy S."/>
            <person name="Wawra S."/>
            <person name="van West P."/>
            <person name="Whitty B.R."/>
            <person name="Coutinho P.M."/>
            <person name="Henrissat B."/>
            <person name="Martin F."/>
            <person name="Thomas P.D."/>
            <person name="Tyler B.M."/>
            <person name="De Vries R.P."/>
            <person name="Kamoun S."/>
            <person name="Yandell M."/>
            <person name="Tisserat N."/>
            <person name="Buell C.R."/>
        </authorList>
    </citation>
    <scope>NUCLEOTIDE SEQUENCE</scope>
    <source>
        <strain evidence="4">DAOM:BR144</strain>
    </source>
</reference>